<keyword evidence="4" id="KW-1185">Reference proteome</keyword>
<dbReference type="InterPro" id="IPR039742">
    <property type="entry name" value="Shq1"/>
</dbReference>
<dbReference type="PROSITE" id="PS51203">
    <property type="entry name" value="CS"/>
    <property type="match status" value="1"/>
</dbReference>
<dbReference type="Proteomes" id="UP000515146">
    <property type="component" value="Unplaced"/>
</dbReference>
<dbReference type="InParanoid" id="A0A6P6Y8I9"/>
<evidence type="ECO:0000313" key="5">
    <source>
        <dbReference type="RefSeq" id="XP_027201768.1"/>
    </source>
</evidence>
<evidence type="ECO:0000259" key="3">
    <source>
        <dbReference type="PROSITE" id="PS51203"/>
    </source>
</evidence>
<reference evidence="5" key="1">
    <citation type="submission" date="2025-08" db="UniProtKB">
        <authorList>
            <consortium name="RefSeq"/>
        </authorList>
    </citation>
    <scope>IDENTIFICATION</scope>
    <source>
        <strain evidence="5">Airmid</strain>
    </source>
</reference>
<dbReference type="OMA" id="HNIESAW"/>
<dbReference type="KEGG" id="dpte:113795756"/>
<organism evidence="4 5">
    <name type="scientific">Dermatophagoides pteronyssinus</name>
    <name type="common">European house dust mite</name>
    <dbReference type="NCBI Taxonomy" id="6956"/>
    <lineage>
        <taxon>Eukaryota</taxon>
        <taxon>Metazoa</taxon>
        <taxon>Ecdysozoa</taxon>
        <taxon>Arthropoda</taxon>
        <taxon>Chelicerata</taxon>
        <taxon>Arachnida</taxon>
        <taxon>Acari</taxon>
        <taxon>Acariformes</taxon>
        <taxon>Sarcoptiformes</taxon>
        <taxon>Astigmata</taxon>
        <taxon>Psoroptidia</taxon>
        <taxon>Analgoidea</taxon>
        <taxon>Pyroglyphidae</taxon>
        <taxon>Dermatophagoidinae</taxon>
        <taxon>Dermatophagoides</taxon>
    </lineage>
</organism>
<evidence type="ECO:0000256" key="2">
    <source>
        <dbReference type="ARBA" id="ARBA00013750"/>
    </source>
</evidence>
<dbReference type="Pfam" id="PF04925">
    <property type="entry name" value="SHQ1"/>
    <property type="match status" value="1"/>
</dbReference>
<dbReference type="InterPro" id="IPR008978">
    <property type="entry name" value="HSP20-like_chaperone"/>
</dbReference>
<accession>A0A6P6Y8I9</accession>
<feature type="domain" description="CS" evidence="3">
    <location>
        <begin position="2"/>
        <end position="107"/>
    </location>
</feature>
<dbReference type="OrthoDB" id="73639at2759"/>
<dbReference type="InterPro" id="IPR007052">
    <property type="entry name" value="CS_dom"/>
</dbReference>
<dbReference type="InterPro" id="IPR007009">
    <property type="entry name" value="Shq1_C"/>
</dbReference>
<evidence type="ECO:0000313" key="4">
    <source>
        <dbReference type="Proteomes" id="UP000515146"/>
    </source>
</evidence>
<dbReference type="GO" id="GO:0000493">
    <property type="term" value="P:box H/ACA snoRNP assembly"/>
    <property type="evidence" value="ECO:0007669"/>
    <property type="project" value="InterPro"/>
</dbReference>
<dbReference type="PANTHER" id="PTHR12967:SF0">
    <property type="entry name" value="PROTEIN SHQ1 HOMOLOG"/>
    <property type="match status" value="1"/>
</dbReference>
<dbReference type="RefSeq" id="XP_027201768.1">
    <property type="nucleotide sequence ID" value="XM_027345967.1"/>
</dbReference>
<dbReference type="GeneID" id="113795756"/>
<name>A0A6P6Y8I9_DERPT</name>
<dbReference type="Pfam" id="PF21413">
    <property type="entry name" value="SHQ1-like_CS"/>
    <property type="match status" value="1"/>
</dbReference>
<dbReference type="GO" id="GO:0005654">
    <property type="term" value="C:nucleoplasm"/>
    <property type="evidence" value="ECO:0007669"/>
    <property type="project" value="TreeGrafter"/>
</dbReference>
<dbReference type="GO" id="GO:0005737">
    <property type="term" value="C:cytoplasm"/>
    <property type="evidence" value="ECO:0007669"/>
    <property type="project" value="TreeGrafter"/>
</dbReference>
<dbReference type="InterPro" id="IPR048696">
    <property type="entry name" value="SHQ1-like_CS"/>
</dbReference>
<sequence length="515" mass="61006">MMITPKFRVEQDYNNLYVIIRMANCRSLWSENSLEIFHQNNEFIFFGKPSYYLRLELPGEVISSDTIIADENLEKQKNIQFNYDSETNELKIPVEKKNPGEHFENLEILEQLLAKSKTKPGKKLIEVLQTKDFNHQNDLENDEDEEEEFDWTIEQKISNNDQDDIQFSHQYPYGFANSMTNIIINDNEEDSEIFDIKNPGKKSLAQRRRERLRKELNDFDEQYYLANLYDNDDKLLIDSMIESPSSAPWNDWKSSKSAILTDQERKYINENIIPEKYDFIRYDSSRKKTLLLSLFDILFGYCYDLRTNDFEHTCESPWTIVKLSPTLSCFEYWLPLNNDYQFDDDDNSMLLNEKNMPKLMLINCLRRSLIYPLYRNWKLSIKVLMDVIDILSIGTNAILKCLLDMHKIMAIDGENRSLINDLYLTHYCCWIQQQQQKQKQLDHWFKSLANYLSTICNNNKYIDKQTLGLDLLVLEKAAKIAIDEQQQQQHLSKGLKYLLQISDHRVSIDDDSDDD</sequence>
<dbReference type="GO" id="GO:0051082">
    <property type="term" value="F:unfolded protein binding"/>
    <property type="evidence" value="ECO:0007669"/>
    <property type="project" value="TreeGrafter"/>
</dbReference>
<gene>
    <name evidence="5" type="primary">LOC113795756</name>
</gene>
<dbReference type="AlphaFoldDB" id="A0A6P6Y8I9"/>
<comment type="similarity">
    <text evidence="1">Belongs to the SHQ1 family.</text>
</comment>
<evidence type="ECO:0000256" key="1">
    <source>
        <dbReference type="ARBA" id="ARBA00005607"/>
    </source>
</evidence>
<dbReference type="Gene3D" id="2.60.40.790">
    <property type="match status" value="1"/>
</dbReference>
<protein>
    <recommendedName>
        <fullName evidence="2">Protein SHQ1 homolog</fullName>
    </recommendedName>
</protein>
<dbReference type="PANTHER" id="PTHR12967">
    <property type="entry name" value="PROTEIN SHQ1 HOMOLOG"/>
    <property type="match status" value="1"/>
</dbReference>
<proteinExistence type="inferred from homology"/>
<dbReference type="FunCoup" id="A0A6P6Y8I9">
    <property type="interactions" value="777"/>
</dbReference>